<feature type="compositionally biased region" description="Basic and acidic residues" evidence="1">
    <location>
        <begin position="15"/>
        <end position="26"/>
    </location>
</feature>
<dbReference type="EMBL" id="JBEPMM010000016">
    <property type="protein sequence ID" value="MET3694583.1"/>
    <property type="molecule type" value="Genomic_DNA"/>
</dbReference>
<dbReference type="SUPFAM" id="SSF47598">
    <property type="entry name" value="Ribbon-helix-helix"/>
    <property type="match status" value="1"/>
</dbReference>
<evidence type="ECO:0000256" key="1">
    <source>
        <dbReference type="SAM" id="MobiDB-lite"/>
    </source>
</evidence>
<gene>
    <name evidence="3" type="ORF">ABID43_004145</name>
</gene>
<dbReference type="Gene3D" id="1.10.1220.10">
    <property type="entry name" value="Met repressor-like"/>
    <property type="match status" value="1"/>
</dbReference>
<dbReference type="RefSeq" id="WP_238279654.1">
    <property type="nucleotide sequence ID" value="NZ_BPQL01000062.1"/>
</dbReference>
<evidence type="ECO:0000313" key="4">
    <source>
        <dbReference type="Proteomes" id="UP001549145"/>
    </source>
</evidence>
<organism evidence="3 4">
    <name type="scientific">Methylobacterium goesingense</name>
    <dbReference type="NCBI Taxonomy" id="243690"/>
    <lineage>
        <taxon>Bacteria</taxon>
        <taxon>Pseudomonadati</taxon>
        <taxon>Pseudomonadota</taxon>
        <taxon>Alphaproteobacteria</taxon>
        <taxon>Hyphomicrobiales</taxon>
        <taxon>Methylobacteriaceae</taxon>
        <taxon>Methylobacterium</taxon>
    </lineage>
</organism>
<dbReference type="Pfam" id="PF03869">
    <property type="entry name" value="Arc"/>
    <property type="match status" value="1"/>
</dbReference>
<dbReference type="InterPro" id="IPR013321">
    <property type="entry name" value="Arc_rbn_hlx_hlx"/>
</dbReference>
<name>A0ABV2L9P9_9HYPH</name>
<dbReference type="InterPro" id="IPR010985">
    <property type="entry name" value="Ribbon_hlx_hlx"/>
</dbReference>
<protein>
    <recommendedName>
        <fullName evidence="2">Arc-like DNA binding domain-containing protein</fullName>
    </recommendedName>
</protein>
<feature type="domain" description="Arc-like DNA binding" evidence="2">
    <location>
        <begin position="19"/>
        <end position="67"/>
    </location>
</feature>
<accession>A0ABV2L9P9</accession>
<evidence type="ECO:0000259" key="2">
    <source>
        <dbReference type="Pfam" id="PF03869"/>
    </source>
</evidence>
<feature type="region of interest" description="Disordered" evidence="1">
    <location>
        <begin position="1"/>
        <end position="26"/>
    </location>
</feature>
<dbReference type="Proteomes" id="UP001549145">
    <property type="component" value="Unassembled WGS sequence"/>
</dbReference>
<sequence length="165" mass="18996">MASSEGRKRGGQPKPPEERKRNNLTFRARDELREQIRISAEASGRSVSEEIEHRLELSLARAEQIQADLGEDIFRIARAMASSLTHIQDWKDKTWIDDDETYSLFCGTTCELIRNYRDRVLKNRRNFPRGDLNKMPPEEQVQYFAALGGLAPPRPPVEIIVTDED</sequence>
<reference evidence="3 4" key="1">
    <citation type="submission" date="2024-06" db="EMBL/GenBank/DDBJ databases">
        <title>Genomic Encyclopedia of Type Strains, Phase IV (KMG-IV): sequencing the most valuable type-strain genomes for metagenomic binning, comparative biology and taxonomic classification.</title>
        <authorList>
            <person name="Goeker M."/>
        </authorList>
    </citation>
    <scope>NUCLEOTIDE SEQUENCE [LARGE SCALE GENOMIC DNA]</scope>
    <source>
        <strain evidence="3 4">DSM 21331</strain>
    </source>
</reference>
<dbReference type="InterPro" id="IPR005569">
    <property type="entry name" value="Arc_DNA-bd_dom"/>
</dbReference>
<comment type="caution">
    <text evidence="3">The sequence shown here is derived from an EMBL/GenBank/DDBJ whole genome shotgun (WGS) entry which is preliminary data.</text>
</comment>
<keyword evidence="4" id="KW-1185">Reference proteome</keyword>
<evidence type="ECO:0000313" key="3">
    <source>
        <dbReference type="EMBL" id="MET3694583.1"/>
    </source>
</evidence>
<proteinExistence type="predicted"/>